<dbReference type="PROSITE" id="PS51898">
    <property type="entry name" value="TYR_RECOMBINASE"/>
    <property type="match status" value="1"/>
</dbReference>
<sequence>MNLKPNPSSRDAIEHYLDRLGFPPKNDPANDVQLRLLYGSASGEHSQLRMADILPEHEYSPGIPTVLDLHRGWRETTTGKAPYQRDVLTDCVWLLYVALHYHATNTHIVDKRRNLIRSIAPAILSLPVTAIPSTAVRLFFDHAEWAAEDLGIEVTTTVNQVAANFSLVIREGQKSLGIAYPNLHDAVIGERFKIDHKPVSAPSAESLQQLFATLPGIPRDIQQSILLALFTGLRHRETRFIRWSDIGLSQNPPMLRVLQRGTSMTKNGHNRTTAGAPGFLELLHQKFYRGQPLDEPIVYPLSDAKDALRMKQTVDYLRAVELYNTPNLMHYCRKIAITALIKEFGLRKVSRYAGHATTDLTEKHYVLRDWTDHLGDIYHDGMRQFLSC</sequence>
<proteinExistence type="predicted"/>
<reference evidence="3 4" key="1">
    <citation type="submission" date="2021-08" db="EMBL/GenBank/DDBJ databases">
        <authorList>
            <person name="Zhang D."/>
            <person name="Zhang A."/>
            <person name="Wang L."/>
        </authorList>
    </citation>
    <scope>NUCLEOTIDE SEQUENCE [LARGE SCALE GENOMIC DNA]</scope>
    <source>
        <strain evidence="3 4">WL0086</strain>
    </source>
</reference>
<evidence type="ECO:0000256" key="1">
    <source>
        <dbReference type="ARBA" id="ARBA00023172"/>
    </source>
</evidence>
<dbReference type="InterPro" id="IPR013762">
    <property type="entry name" value="Integrase-like_cat_sf"/>
</dbReference>
<dbReference type="InterPro" id="IPR011010">
    <property type="entry name" value="DNA_brk_join_enz"/>
</dbReference>
<name>A0ABZ1CA86_9BACT</name>
<organism evidence="3 4">
    <name type="scientific">Actomonas aquatica</name>
    <dbReference type="NCBI Taxonomy" id="2866162"/>
    <lineage>
        <taxon>Bacteria</taxon>
        <taxon>Pseudomonadati</taxon>
        <taxon>Verrucomicrobiota</taxon>
        <taxon>Opitutia</taxon>
        <taxon>Opitutales</taxon>
        <taxon>Opitutaceae</taxon>
        <taxon>Actomonas</taxon>
    </lineage>
</organism>
<keyword evidence="4" id="KW-1185">Reference proteome</keyword>
<dbReference type="Proteomes" id="UP000738431">
    <property type="component" value="Chromosome"/>
</dbReference>
<reference evidence="3 4" key="2">
    <citation type="submission" date="2023-12" db="EMBL/GenBank/DDBJ databases">
        <title>Description of an unclassified Opitutus bacterium of Verrucomicrobiota.</title>
        <authorList>
            <person name="Zhang D.-F."/>
        </authorList>
    </citation>
    <scope>NUCLEOTIDE SEQUENCE [LARGE SCALE GENOMIC DNA]</scope>
    <source>
        <strain evidence="3 4">WL0086</strain>
    </source>
</reference>
<gene>
    <name evidence="3" type="ORF">K1X11_004255</name>
</gene>
<accession>A0ABZ1CA86</accession>
<dbReference type="InterPro" id="IPR002104">
    <property type="entry name" value="Integrase_catalytic"/>
</dbReference>
<dbReference type="RefSeq" id="WP_221031709.1">
    <property type="nucleotide sequence ID" value="NZ_CP139781.1"/>
</dbReference>
<dbReference type="SUPFAM" id="SSF56349">
    <property type="entry name" value="DNA breaking-rejoining enzymes"/>
    <property type="match status" value="1"/>
</dbReference>
<evidence type="ECO:0000313" key="4">
    <source>
        <dbReference type="Proteomes" id="UP000738431"/>
    </source>
</evidence>
<dbReference type="EMBL" id="CP139781">
    <property type="protein sequence ID" value="WRQ88604.1"/>
    <property type="molecule type" value="Genomic_DNA"/>
</dbReference>
<feature type="domain" description="Tyr recombinase" evidence="2">
    <location>
        <begin position="197"/>
        <end position="379"/>
    </location>
</feature>
<keyword evidence="1" id="KW-0233">DNA recombination</keyword>
<evidence type="ECO:0000313" key="3">
    <source>
        <dbReference type="EMBL" id="WRQ88604.1"/>
    </source>
</evidence>
<protein>
    <submittedName>
        <fullName evidence="3">Site-specific integrase</fullName>
    </submittedName>
</protein>
<dbReference type="Gene3D" id="1.10.443.10">
    <property type="entry name" value="Intergrase catalytic core"/>
    <property type="match status" value="1"/>
</dbReference>
<evidence type="ECO:0000259" key="2">
    <source>
        <dbReference type="PROSITE" id="PS51898"/>
    </source>
</evidence>